<dbReference type="AlphaFoldDB" id="A0A1M4ZG73"/>
<gene>
    <name evidence="2" type="ORF">SAMN02746064_02035</name>
</gene>
<dbReference type="EMBL" id="FQTU01000017">
    <property type="protein sequence ID" value="SHF17043.1"/>
    <property type="molecule type" value="Genomic_DNA"/>
</dbReference>
<dbReference type="InterPro" id="IPR050644">
    <property type="entry name" value="PG_Glycine_Bridge_Synth"/>
</dbReference>
<dbReference type="OrthoDB" id="9785911at2"/>
<dbReference type="PANTHER" id="PTHR36174:SF1">
    <property type="entry name" value="LIPID II:GLYCINE GLYCYLTRANSFERASE"/>
    <property type="match status" value="1"/>
</dbReference>
<dbReference type="InterPro" id="IPR016181">
    <property type="entry name" value="Acyl_CoA_acyltransferase"/>
</dbReference>
<sequence>MYTFEIVDMNDVNVEEYYGFERKSPFTTIPWLKYLVEDNAGEPLILRISKGENLIGYFTGVKIKRFGVNILGSPFKGWATGYMGYDLYDYGLVKELLTPTIDFIFKNSPCKHIEIMDRHLLPEDIEGLKYDMEVFTTVEIPIYRTDEEFFENITGKCRQLIRQFERRGAMIEKAEPNDELAREIHDQLCEVFAKQNLVPTFSLDKINNLFNNLKDTGMLHCYVVKEPGGTIISSIVFVGMGKKMFCWCTESRREHLNYRPNEYMIWHCLREFRDMGYEMFDYAGAAEYKYKWNPIEVSYVRVMASKHPVLLAGRNMAQAAYWKLLKLRGVMRRC</sequence>
<dbReference type="Gene3D" id="3.40.630.30">
    <property type="match status" value="1"/>
</dbReference>
<keyword evidence="2" id="KW-0808">Transferase</keyword>
<dbReference type="GO" id="GO:0016740">
    <property type="term" value="F:transferase activity"/>
    <property type="evidence" value="ECO:0007669"/>
    <property type="project" value="UniProtKB-KW"/>
</dbReference>
<dbReference type="Proteomes" id="UP000184251">
    <property type="component" value="Unassembled WGS sequence"/>
</dbReference>
<dbReference type="RefSeq" id="WP_073271663.1">
    <property type="nucleotide sequence ID" value="NZ_FQTU01000017.1"/>
</dbReference>
<name>A0A1M4ZG73_9FIRM</name>
<keyword evidence="3" id="KW-1185">Reference proteome</keyword>
<proteinExistence type="predicted"/>
<organism evidence="2 3">
    <name type="scientific">Alkalibacter saccharofermentans DSM 14828</name>
    <dbReference type="NCBI Taxonomy" id="1120975"/>
    <lineage>
        <taxon>Bacteria</taxon>
        <taxon>Bacillati</taxon>
        <taxon>Bacillota</taxon>
        <taxon>Clostridia</taxon>
        <taxon>Eubacteriales</taxon>
        <taxon>Eubacteriaceae</taxon>
        <taxon>Alkalibacter</taxon>
    </lineage>
</organism>
<accession>A0A1M4ZG73</accession>
<feature type="domain" description="BioF2-like acetyltransferase" evidence="1">
    <location>
        <begin position="156"/>
        <end position="291"/>
    </location>
</feature>
<dbReference type="PANTHER" id="PTHR36174">
    <property type="entry name" value="LIPID II:GLYCINE GLYCYLTRANSFERASE"/>
    <property type="match status" value="1"/>
</dbReference>
<protein>
    <submittedName>
        <fullName evidence="2">Acetyltransferase (GNAT) domain-containing protein</fullName>
    </submittedName>
</protein>
<reference evidence="2 3" key="1">
    <citation type="submission" date="2016-11" db="EMBL/GenBank/DDBJ databases">
        <authorList>
            <person name="Jaros S."/>
            <person name="Januszkiewicz K."/>
            <person name="Wedrychowicz H."/>
        </authorList>
    </citation>
    <scope>NUCLEOTIDE SEQUENCE [LARGE SCALE GENOMIC DNA]</scope>
    <source>
        <strain evidence="2 3">DSM 14828</strain>
    </source>
</reference>
<dbReference type="STRING" id="1120975.SAMN02746064_02035"/>
<evidence type="ECO:0000259" key="1">
    <source>
        <dbReference type="Pfam" id="PF13480"/>
    </source>
</evidence>
<dbReference type="SUPFAM" id="SSF55729">
    <property type="entry name" value="Acyl-CoA N-acyltransferases (Nat)"/>
    <property type="match status" value="1"/>
</dbReference>
<dbReference type="Pfam" id="PF13480">
    <property type="entry name" value="Acetyltransf_6"/>
    <property type="match status" value="1"/>
</dbReference>
<evidence type="ECO:0000313" key="2">
    <source>
        <dbReference type="EMBL" id="SHF17043.1"/>
    </source>
</evidence>
<evidence type="ECO:0000313" key="3">
    <source>
        <dbReference type="Proteomes" id="UP000184251"/>
    </source>
</evidence>
<dbReference type="InterPro" id="IPR038740">
    <property type="entry name" value="BioF2-like_GNAT_dom"/>
</dbReference>